<keyword evidence="2" id="KW-0548">Nucleotidyltransferase</keyword>
<evidence type="ECO:0000259" key="1">
    <source>
        <dbReference type="PROSITE" id="PS50887"/>
    </source>
</evidence>
<dbReference type="InterPro" id="IPR050469">
    <property type="entry name" value="Diguanylate_Cyclase"/>
</dbReference>
<organism evidence="2 3">
    <name type="scientific">Frankia umida</name>
    <dbReference type="NCBI Taxonomy" id="573489"/>
    <lineage>
        <taxon>Bacteria</taxon>
        <taxon>Bacillati</taxon>
        <taxon>Actinomycetota</taxon>
        <taxon>Actinomycetes</taxon>
        <taxon>Frankiales</taxon>
        <taxon>Frankiaceae</taxon>
        <taxon>Frankia</taxon>
    </lineage>
</organism>
<dbReference type="EMBL" id="JALKFT010000002">
    <property type="protein sequence ID" value="MCK9874665.1"/>
    <property type="molecule type" value="Genomic_DNA"/>
</dbReference>
<dbReference type="EC" id="2.7.7.65" evidence="2"/>
<dbReference type="InterPro" id="IPR003018">
    <property type="entry name" value="GAF"/>
</dbReference>
<dbReference type="GO" id="GO:0052621">
    <property type="term" value="F:diguanylate cyclase activity"/>
    <property type="evidence" value="ECO:0007669"/>
    <property type="project" value="UniProtKB-EC"/>
</dbReference>
<sequence>MGKVALERARRQFFEGDAVEPVGVRDVIRQSWARARELAVPLDGPVVRFLEVDSDSLLERAARPVLHTMLDRLPDVALISALAGPDALLRLRFGGDPTFVRLLTDQGAFLQGYDFSESVVGTNGIGTALAIGRPVMVDGGEHYVEGADTVSCAAAPIRDPVSGAIVGAVNFTCPSRDSSPLLLAMTTSAAAQIERELLTTASHADLAALRSQTDPAAQRALALVEQRRSALREHLHRVSMAATSTDVCSLLAQIMHVARRLFPFDAVWAMRRVGDAPLRVVAVDGDVAPGAVGAVVPEETAMMLDHAAQGDLGRAGPERMSRRPLAGMPTGIRPLPGQQRLIRRWIVAAAPPGAPSPAGSSSQTVLVVASDLALPGGPGQRGLSRDLLTEIAFACDTACRFEEVTRLAVSDPLTGLPNRRRFLELAAQTFDRCRSSGQPLATFMVDIDRFKRVNDTYGHRVGDLVLVRVAACIQAVLRSGDIVGRIGGEEIAVVTVATPPDAMALAERLRRAVAGAGLESDDGPRAVTVSLGVACLEERDHCLSDLLDRADRALYAAKAAGRDRVVGD</sequence>
<feature type="domain" description="GGDEF" evidence="1">
    <location>
        <begin position="438"/>
        <end position="568"/>
    </location>
</feature>
<keyword evidence="3" id="KW-1185">Reference proteome</keyword>
<dbReference type="InterPro" id="IPR000160">
    <property type="entry name" value="GGDEF_dom"/>
</dbReference>
<proteinExistence type="predicted"/>
<dbReference type="Gene3D" id="3.30.450.40">
    <property type="match status" value="1"/>
</dbReference>
<evidence type="ECO:0000313" key="2">
    <source>
        <dbReference type="EMBL" id="MCK9874665.1"/>
    </source>
</evidence>
<protein>
    <submittedName>
        <fullName evidence="2">Diguanylate cyclase</fullName>
        <ecNumber evidence="2">2.7.7.65</ecNumber>
    </submittedName>
</protein>
<dbReference type="PANTHER" id="PTHR45138">
    <property type="entry name" value="REGULATORY COMPONENTS OF SENSORY TRANSDUCTION SYSTEM"/>
    <property type="match status" value="1"/>
</dbReference>
<dbReference type="SMART" id="SM00267">
    <property type="entry name" value="GGDEF"/>
    <property type="match status" value="1"/>
</dbReference>
<dbReference type="Pfam" id="PF00990">
    <property type="entry name" value="GGDEF"/>
    <property type="match status" value="1"/>
</dbReference>
<dbReference type="Proteomes" id="UP001201873">
    <property type="component" value="Unassembled WGS sequence"/>
</dbReference>
<gene>
    <name evidence="2" type="ORF">MXD59_02505</name>
</gene>
<dbReference type="InterPro" id="IPR043128">
    <property type="entry name" value="Rev_trsase/Diguanyl_cyclase"/>
</dbReference>
<dbReference type="InterPro" id="IPR029787">
    <property type="entry name" value="Nucleotide_cyclase"/>
</dbReference>
<reference evidence="2 3" key="1">
    <citation type="submission" date="2022-04" db="EMBL/GenBank/DDBJ databases">
        <title>Genome diversity in the genus Frankia.</title>
        <authorList>
            <person name="Carlos-Shanley C."/>
            <person name="Hahn D."/>
        </authorList>
    </citation>
    <scope>NUCLEOTIDE SEQUENCE [LARGE SCALE GENOMIC DNA]</scope>
    <source>
        <strain evidence="2 3">Ag45/Mut15</strain>
    </source>
</reference>
<comment type="caution">
    <text evidence="2">The sequence shown here is derived from an EMBL/GenBank/DDBJ whole genome shotgun (WGS) entry which is preliminary data.</text>
</comment>
<evidence type="ECO:0000313" key="3">
    <source>
        <dbReference type="Proteomes" id="UP001201873"/>
    </source>
</evidence>
<dbReference type="SUPFAM" id="SSF55073">
    <property type="entry name" value="Nucleotide cyclase"/>
    <property type="match status" value="1"/>
</dbReference>
<dbReference type="Pfam" id="PF01590">
    <property type="entry name" value="GAF"/>
    <property type="match status" value="1"/>
</dbReference>
<dbReference type="CDD" id="cd01949">
    <property type="entry name" value="GGDEF"/>
    <property type="match status" value="1"/>
</dbReference>
<dbReference type="PROSITE" id="PS50887">
    <property type="entry name" value="GGDEF"/>
    <property type="match status" value="1"/>
</dbReference>
<name>A0ABT0JSX9_9ACTN</name>
<dbReference type="InterPro" id="IPR029016">
    <property type="entry name" value="GAF-like_dom_sf"/>
</dbReference>
<dbReference type="NCBIfam" id="TIGR00254">
    <property type="entry name" value="GGDEF"/>
    <property type="match status" value="1"/>
</dbReference>
<accession>A0ABT0JSX9</accession>
<keyword evidence="2" id="KW-0808">Transferase</keyword>
<dbReference type="PANTHER" id="PTHR45138:SF24">
    <property type="entry name" value="DIGUANYLATE CYCLASE DGCC-RELATED"/>
    <property type="match status" value="1"/>
</dbReference>
<dbReference type="RefSeq" id="WP_248823289.1">
    <property type="nucleotide sequence ID" value="NZ_JALKFT010000002.1"/>
</dbReference>
<dbReference type="Gene3D" id="3.30.70.270">
    <property type="match status" value="1"/>
</dbReference>